<proteinExistence type="predicted"/>
<name>H2Z251_CIOSA</name>
<dbReference type="HOGENOM" id="CLU_2605336_0_0_1"/>
<evidence type="ECO:0000313" key="2">
    <source>
        <dbReference type="Proteomes" id="UP000007875"/>
    </source>
</evidence>
<sequence>MLRTQSGFEFRRVHFNPTRGPRRTNHFARAAFHHQRVSCSRTRQGGKEKIVHSVGFGCCSCKKPVGQQISKPKGRCHGF</sequence>
<protein>
    <submittedName>
        <fullName evidence="1">Uncharacterized protein</fullName>
    </submittedName>
</protein>
<dbReference type="Proteomes" id="UP000007875">
    <property type="component" value="Unassembled WGS sequence"/>
</dbReference>
<evidence type="ECO:0000313" key="1">
    <source>
        <dbReference type="Ensembl" id="ENSCSAVP00000011663.1"/>
    </source>
</evidence>
<reference evidence="1" key="2">
    <citation type="submission" date="2025-08" db="UniProtKB">
        <authorList>
            <consortium name="Ensembl"/>
        </authorList>
    </citation>
    <scope>IDENTIFICATION</scope>
</reference>
<dbReference type="AlphaFoldDB" id="H2Z251"/>
<organism evidence="1 2">
    <name type="scientific">Ciona savignyi</name>
    <name type="common">Pacific transparent sea squirt</name>
    <dbReference type="NCBI Taxonomy" id="51511"/>
    <lineage>
        <taxon>Eukaryota</taxon>
        <taxon>Metazoa</taxon>
        <taxon>Chordata</taxon>
        <taxon>Tunicata</taxon>
        <taxon>Ascidiacea</taxon>
        <taxon>Phlebobranchia</taxon>
        <taxon>Cionidae</taxon>
        <taxon>Ciona</taxon>
    </lineage>
</organism>
<accession>H2Z251</accession>
<dbReference type="Ensembl" id="ENSCSAVT00000011799.1">
    <property type="protein sequence ID" value="ENSCSAVP00000011663.1"/>
    <property type="gene ID" value="ENSCSAVG00000006835.1"/>
</dbReference>
<dbReference type="GeneTree" id="ENSGT00390000011904"/>
<keyword evidence="2" id="KW-1185">Reference proteome</keyword>
<reference evidence="1" key="3">
    <citation type="submission" date="2025-09" db="UniProtKB">
        <authorList>
            <consortium name="Ensembl"/>
        </authorList>
    </citation>
    <scope>IDENTIFICATION</scope>
</reference>
<reference evidence="2" key="1">
    <citation type="submission" date="2003-08" db="EMBL/GenBank/DDBJ databases">
        <authorList>
            <person name="Birren B."/>
            <person name="Nusbaum C."/>
            <person name="Abebe A."/>
            <person name="Abouelleil A."/>
            <person name="Adekoya E."/>
            <person name="Ait-zahra M."/>
            <person name="Allen N."/>
            <person name="Allen T."/>
            <person name="An P."/>
            <person name="Anderson M."/>
            <person name="Anderson S."/>
            <person name="Arachchi H."/>
            <person name="Armbruster J."/>
            <person name="Bachantsang P."/>
            <person name="Baldwin J."/>
            <person name="Barry A."/>
            <person name="Bayul T."/>
            <person name="Blitshsteyn B."/>
            <person name="Bloom T."/>
            <person name="Blye J."/>
            <person name="Boguslavskiy L."/>
            <person name="Borowsky M."/>
            <person name="Boukhgalter B."/>
            <person name="Brunache A."/>
            <person name="Butler J."/>
            <person name="Calixte N."/>
            <person name="Calvo S."/>
            <person name="Camarata J."/>
            <person name="Campo K."/>
            <person name="Chang J."/>
            <person name="Cheshatsang Y."/>
            <person name="Citroen M."/>
            <person name="Collymore A."/>
            <person name="Considine T."/>
            <person name="Cook A."/>
            <person name="Cooke P."/>
            <person name="Corum B."/>
            <person name="Cuomo C."/>
            <person name="David R."/>
            <person name="Dawoe T."/>
            <person name="Degray S."/>
            <person name="Dodge S."/>
            <person name="Dooley K."/>
            <person name="Dorje P."/>
            <person name="Dorjee K."/>
            <person name="Dorris L."/>
            <person name="Duffey N."/>
            <person name="Dupes A."/>
            <person name="Elkins T."/>
            <person name="Engels R."/>
            <person name="Erickson J."/>
            <person name="Farina A."/>
            <person name="Faro S."/>
            <person name="Ferreira P."/>
            <person name="Fischer H."/>
            <person name="Fitzgerald M."/>
            <person name="Foley K."/>
            <person name="Gage D."/>
            <person name="Galagan J."/>
            <person name="Gearin G."/>
            <person name="Gnerre S."/>
            <person name="Gnirke A."/>
            <person name="Goyette A."/>
            <person name="Graham J."/>
            <person name="Grandbois E."/>
            <person name="Gyaltsen K."/>
            <person name="Hafez N."/>
            <person name="Hagopian D."/>
            <person name="Hagos B."/>
            <person name="Hall J."/>
            <person name="Hatcher B."/>
            <person name="Heller A."/>
            <person name="Higgins H."/>
            <person name="Honan T."/>
            <person name="Horn A."/>
            <person name="Houde N."/>
            <person name="Hughes L."/>
            <person name="Hulme W."/>
            <person name="Husby E."/>
            <person name="Iliev I."/>
            <person name="Jaffe D."/>
            <person name="Jones C."/>
            <person name="Kamal M."/>
            <person name="Kamat A."/>
            <person name="Kamvysselis M."/>
            <person name="Karlsson E."/>
            <person name="Kells C."/>
            <person name="Kieu A."/>
            <person name="Kisner P."/>
            <person name="Kodira C."/>
            <person name="Kulbokas E."/>
            <person name="Labutti K."/>
            <person name="Lama D."/>
            <person name="Landers T."/>
            <person name="Leger J."/>
            <person name="Levine S."/>
            <person name="Lewis D."/>
            <person name="Lewis T."/>
            <person name="Lindblad-toh K."/>
            <person name="Liu X."/>
            <person name="Lokyitsang T."/>
            <person name="Lokyitsang Y."/>
            <person name="Lucien O."/>
            <person name="Lui A."/>
            <person name="Ma L.J."/>
            <person name="Mabbitt R."/>
            <person name="Macdonald J."/>
            <person name="Maclean C."/>
            <person name="Major J."/>
            <person name="Manning J."/>
            <person name="Marabella R."/>
            <person name="Maru K."/>
            <person name="Matthews C."/>
            <person name="Mauceli E."/>
            <person name="Mccarthy M."/>
            <person name="Mcdonough S."/>
            <person name="Mcghee T."/>
            <person name="Meldrim J."/>
            <person name="Meneus L."/>
            <person name="Mesirov J."/>
            <person name="Mihalev A."/>
            <person name="Mihova T."/>
            <person name="Mikkelsen T."/>
            <person name="Mlenga V."/>
            <person name="Moru K."/>
            <person name="Mozes J."/>
            <person name="Mulrain L."/>
            <person name="Munson G."/>
            <person name="Naylor J."/>
            <person name="Newes C."/>
            <person name="Nguyen C."/>
            <person name="Nguyen N."/>
            <person name="Nguyen T."/>
            <person name="Nicol R."/>
            <person name="Nielsen C."/>
            <person name="Nizzari M."/>
            <person name="Norbu C."/>
            <person name="Norbu N."/>
            <person name="O'donnell P."/>
            <person name="Okoawo O."/>
            <person name="O'leary S."/>
            <person name="Omotosho B."/>
            <person name="O'neill K."/>
            <person name="Osman S."/>
            <person name="Parker S."/>
            <person name="Perrin D."/>
            <person name="Phunkhang P."/>
            <person name="Piqani B."/>
            <person name="Purcell S."/>
            <person name="Rachupka T."/>
            <person name="Ramasamy U."/>
            <person name="Rameau R."/>
            <person name="Ray V."/>
            <person name="Raymond C."/>
            <person name="Retta R."/>
            <person name="Richardson S."/>
            <person name="Rise C."/>
            <person name="Rodriguez J."/>
            <person name="Rogers J."/>
            <person name="Rogov P."/>
            <person name="Rutman M."/>
            <person name="Schupbach R."/>
            <person name="Seaman C."/>
            <person name="Settipalli S."/>
            <person name="Sharpe T."/>
            <person name="Sheridan J."/>
            <person name="Sherpa N."/>
            <person name="Shi J."/>
            <person name="Smirnov S."/>
            <person name="Smith C."/>
            <person name="Sougnez C."/>
            <person name="Spencer B."/>
            <person name="Stalker J."/>
            <person name="Stange-thomann N."/>
            <person name="Stavropoulos S."/>
            <person name="Stetson K."/>
            <person name="Stone C."/>
            <person name="Stone S."/>
            <person name="Stubbs M."/>
            <person name="Talamas J."/>
            <person name="Tchuinga P."/>
            <person name="Tenzing P."/>
            <person name="Tesfaye S."/>
            <person name="Theodore J."/>
            <person name="Thoulutsang Y."/>
            <person name="Topham K."/>
            <person name="Towey S."/>
            <person name="Tsamla T."/>
            <person name="Tsomo N."/>
            <person name="Vallee D."/>
            <person name="Vassiliev H."/>
            <person name="Venkataraman V."/>
            <person name="Vinson J."/>
            <person name="Vo A."/>
            <person name="Wade C."/>
            <person name="Wang S."/>
            <person name="Wangchuk T."/>
            <person name="Wangdi T."/>
            <person name="Whittaker C."/>
            <person name="Wilkinson J."/>
            <person name="Wu Y."/>
            <person name="Wyman D."/>
            <person name="Yadav S."/>
            <person name="Yang S."/>
            <person name="Yang X."/>
            <person name="Yeager S."/>
            <person name="Yee E."/>
            <person name="Young G."/>
            <person name="Zainoun J."/>
            <person name="Zembeck L."/>
            <person name="Zimmer A."/>
            <person name="Zody M."/>
            <person name="Lander E."/>
        </authorList>
    </citation>
    <scope>NUCLEOTIDE SEQUENCE [LARGE SCALE GENOMIC DNA]</scope>
</reference>